<protein>
    <submittedName>
        <fullName evidence="1">Uncharacterized protein</fullName>
    </submittedName>
</protein>
<name>A0AA35Z2W6_LACSI</name>
<evidence type="ECO:0000313" key="1">
    <source>
        <dbReference type="EMBL" id="CAI9284850.1"/>
    </source>
</evidence>
<evidence type="ECO:0000313" key="2">
    <source>
        <dbReference type="Proteomes" id="UP001177003"/>
    </source>
</evidence>
<accession>A0AA35Z2W6</accession>
<dbReference type="Proteomes" id="UP001177003">
    <property type="component" value="Chromosome 5"/>
</dbReference>
<organism evidence="1 2">
    <name type="scientific">Lactuca saligna</name>
    <name type="common">Willowleaf lettuce</name>
    <dbReference type="NCBI Taxonomy" id="75948"/>
    <lineage>
        <taxon>Eukaryota</taxon>
        <taxon>Viridiplantae</taxon>
        <taxon>Streptophyta</taxon>
        <taxon>Embryophyta</taxon>
        <taxon>Tracheophyta</taxon>
        <taxon>Spermatophyta</taxon>
        <taxon>Magnoliopsida</taxon>
        <taxon>eudicotyledons</taxon>
        <taxon>Gunneridae</taxon>
        <taxon>Pentapetalae</taxon>
        <taxon>asterids</taxon>
        <taxon>campanulids</taxon>
        <taxon>Asterales</taxon>
        <taxon>Asteraceae</taxon>
        <taxon>Cichorioideae</taxon>
        <taxon>Cichorieae</taxon>
        <taxon>Lactucinae</taxon>
        <taxon>Lactuca</taxon>
    </lineage>
</organism>
<keyword evidence="2" id="KW-1185">Reference proteome</keyword>
<dbReference type="AlphaFoldDB" id="A0AA35Z2W6"/>
<gene>
    <name evidence="1" type="ORF">LSALG_LOCUS24355</name>
</gene>
<proteinExistence type="predicted"/>
<dbReference type="EMBL" id="OX465081">
    <property type="protein sequence ID" value="CAI9284850.1"/>
    <property type="molecule type" value="Genomic_DNA"/>
</dbReference>
<sequence>MRNEHSLETMIDKLILKKVLGGSSVRLFGWGHDHVVIGNTAGSSKKSKCHSYDDLLDELETMKREHAAMKQILIEKNIMPPTLSTSSGRSHGDTSKCGTLTTLSSDNLMMKILISMIIWKAHS</sequence>
<reference evidence="1" key="1">
    <citation type="submission" date="2023-04" db="EMBL/GenBank/DDBJ databases">
        <authorList>
            <person name="Vijverberg K."/>
            <person name="Xiong W."/>
            <person name="Schranz E."/>
        </authorList>
    </citation>
    <scope>NUCLEOTIDE SEQUENCE</scope>
</reference>